<dbReference type="EMBL" id="BPLR01017698">
    <property type="protein sequence ID" value="GIY93739.1"/>
    <property type="molecule type" value="Genomic_DNA"/>
</dbReference>
<reference evidence="1 2" key="1">
    <citation type="submission" date="2021-06" db="EMBL/GenBank/DDBJ databases">
        <title>Caerostris extrusa draft genome.</title>
        <authorList>
            <person name="Kono N."/>
            <person name="Arakawa K."/>
        </authorList>
    </citation>
    <scope>NUCLEOTIDE SEQUENCE [LARGE SCALE GENOMIC DNA]</scope>
</reference>
<name>A0AAV4XIW5_CAEEX</name>
<gene>
    <name evidence="1" type="ORF">CEXT_562681</name>
</gene>
<proteinExistence type="predicted"/>
<comment type="caution">
    <text evidence="1">The sequence shown here is derived from an EMBL/GenBank/DDBJ whole genome shotgun (WGS) entry which is preliminary data.</text>
</comment>
<evidence type="ECO:0000313" key="2">
    <source>
        <dbReference type="Proteomes" id="UP001054945"/>
    </source>
</evidence>
<dbReference type="AlphaFoldDB" id="A0AAV4XIW5"/>
<dbReference type="Proteomes" id="UP001054945">
    <property type="component" value="Unassembled WGS sequence"/>
</dbReference>
<evidence type="ECO:0000313" key="1">
    <source>
        <dbReference type="EMBL" id="GIY93739.1"/>
    </source>
</evidence>
<protein>
    <submittedName>
        <fullName evidence="1">Uncharacterized protein</fullName>
    </submittedName>
</protein>
<organism evidence="1 2">
    <name type="scientific">Caerostris extrusa</name>
    <name type="common">Bark spider</name>
    <name type="synonym">Caerostris bankana</name>
    <dbReference type="NCBI Taxonomy" id="172846"/>
    <lineage>
        <taxon>Eukaryota</taxon>
        <taxon>Metazoa</taxon>
        <taxon>Ecdysozoa</taxon>
        <taxon>Arthropoda</taxon>
        <taxon>Chelicerata</taxon>
        <taxon>Arachnida</taxon>
        <taxon>Araneae</taxon>
        <taxon>Araneomorphae</taxon>
        <taxon>Entelegynae</taxon>
        <taxon>Araneoidea</taxon>
        <taxon>Araneidae</taxon>
        <taxon>Caerostris</taxon>
    </lineage>
</organism>
<keyword evidence="2" id="KW-1185">Reference proteome</keyword>
<sequence length="113" mass="12295">MNVIVFLVEVERIPVSFFSFEEDIIKEGNGSGIQDGGKRILVADPFTVSCSYEVIFKCRQSTCILPLKPTADGTFIPHAFLTLCAVSGQTGSLFRRAYGSNLVDHSGLSSKCD</sequence>
<accession>A0AAV4XIW5</accession>